<proteinExistence type="predicted"/>
<organism evidence="2 3">
    <name type="scientific">Tanacetum coccineum</name>
    <dbReference type="NCBI Taxonomy" id="301880"/>
    <lineage>
        <taxon>Eukaryota</taxon>
        <taxon>Viridiplantae</taxon>
        <taxon>Streptophyta</taxon>
        <taxon>Embryophyta</taxon>
        <taxon>Tracheophyta</taxon>
        <taxon>Spermatophyta</taxon>
        <taxon>Magnoliopsida</taxon>
        <taxon>eudicotyledons</taxon>
        <taxon>Gunneridae</taxon>
        <taxon>Pentapetalae</taxon>
        <taxon>asterids</taxon>
        <taxon>campanulids</taxon>
        <taxon>Asterales</taxon>
        <taxon>Asteraceae</taxon>
        <taxon>Asteroideae</taxon>
        <taxon>Anthemideae</taxon>
        <taxon>Anthemidinae</taxon>
        <taxon>Tanacetum</taxon>
    </lineage>
</organism>
<evidence type="ECO:0000256" key="1">
    <source>
        <dbReference type="SAM" id="MobiDB-lite"/>
    </source>
</evidence>
<dbReference type="EMBL" id="BQNB010016884">
    <property type="protein sequence ID" value="GJT56874.1"/>
    <property type="molecule type" value="Genomic_DNA"/>
</dbReference>
<dbReference type="Proteomes" id="UP001151760">
    <property type="component" value="Unassembled WGS sequence"/>
</dbReference>
<accession>A0ABQ5F1F7</accession>
<reference evidence="2" key="1">
    <citation type="journal article" date="2022" name="Int. J. Mol. Sci.">
        <title>Draft Genome of Tanacetum Coccineum: Genomic Comparison of Closely Related Tanacetum-Family Plants.</title>
        <authorList>
            <person name="Yamashiro T."/>
            <person name="Shiraishi A."/>
            <person name="Nakayama K."/>
            <person name="Satake H."/>
        </authorList>
    </citation>
    <scope>NUCLEOTIDE SEQUENCE</scope>
</reference>
<comment type="caution">
    <text evidence="2">The sequence shown here is derived from an EMBL/GenBank/DDBJ whole genome shotgun (WGS) entry which is preliminary data.</text>
</comment>
<protein>
    <submittedName>
        <fullName evidence="2">Uncharacterized protein</fullName>
    </submittedName>
</protein>
<feature type="region of interest" description="Disordered" evidence="1">
    <location>
        <begin position="238"/>
        <end position="269"/>
    </location>
</feature>
<feature type="compositionally biased region" description="Basic and acidic residues" evidence="1">
    <location>
        <begin position="260"/>
        <end position="269"/>
    </location>
</feature>
<gene>
    <name evidence="2" type="ORF">Tco_0991928</name>
</gene>
<keyword evidence="3" id="KW-1185">Reference proteome</keyword>
<evidence type="ECO:0000313" key="3">
    <source>
        <dbReference type="Proteomes" id="UP001151760"/>
    </source>
</evidence>
<name>A0ABQ5F1F7_9ASTR</name>
<sequence>MHLSIGSFGLPDGNGIKVSSLAGKSSLSKETSNSNQHDGGNIMGSAPLSRVGSNFKSIFGVQLKSLGDIDDLTKGIETGKYEAVLNGMTIEKHKVVMDAIFAMWDMILVANPNISSKENSYANIASGASMVINKHDATSIKPPIKLTKPVVILDVSIASKEELIGLAAHALVLELARGFDYVNSDSDTDEVFSTCMTFGENTRDLGSFREETDKITDLHQIHEEVLFTESGDGVAGIKQRRRDLSSDGVKDLATAPGRGRLKEDLESST</sequence>
<evidence type="ECO:0000313" key="2">
    <source>
        <dbReference type="EMBL" id="GJT56874.1"/>
    </source>
</evidence>
<reference evidence="2" key="2">
    <citation type="submission" date="2022-01" db="EMBL/GenBank/DDBJ databases">
        <authorList>
            <person name="Yamashiro T."/>
            <person name="Shiraishi A."/>
            <person name="Satake H."/>
            <person name="Nakayama K."/>
        </authorList>
    </citation>
    <scope>NUCLEOTIDE SEQUENCE</scope>
</reference>